<organism evidence="2 3">
    <name type="scientific">Leptosphaeria maculans (strain JN3 / isolate v23.1.3 / race Av1-4-5-6-7-8)</name>
    <name type="common">Blackleg fungus</name>
    <name type="synonym">Phoma lingam</name>
    <dbReference type="NCBI Taxonomy" id="985895"/>
    <lineage>
        <taxon>Eukaryota</taxon>
        <taxon>Fungi</taxon>
        <taxon>Dikarya</taxon>
        <taxon>Ascomycota</taxon>
        <taxon>Pezizomycotina</taxon>
        <taxon>Dothideomycetes</taxon>
        <taxon>Pleosporomycetidae</taxon>
        <taxon>Pleosporales</taxon>
        <taxon>Pleosporineae</taxon>
        <taxon>Leptosphaeriaceae</taxon>
        <taxon>Plenodomus</taxon>
        <taxon>Plenodomus lingam/Leptosphaeria maculans species complex</taxon>
    </lineage>
</organism>
<dbReference type="RefSeq" id="XP_003845466.1">
    <property type="nucleotide sequence ID" value="XM_003845418.1"/>
</dbReference>
<dbReference type="Proteomes" id="UP000002668">
    <property type="component" value="Genome"/>
</dbReference>
<dbReference type="EMBL" id="FP929139">
    <property type="protein sequence ID" value="CBY01987.1"/>
    <property type="molecule type" value="Genomic_DNA"/>
</dbReference>
<sequence>MATAWWASFAMQRLISDVLATANHTRLFHRTATVIFKDRLVMLEDLGSTPAQRPISTSFFLENASSHLQKTTETCDSDIIMLQRSCTSWVTVRKMIDASVQFDFAEKRTQGSVYGVRRHLLCKAGILGILPYPPVWCSNDLDVPLPRSKTSVKRVPGERTNVWSTTPEEWEDACLSQVPLTRKKSGTLEASLPAVAPQTSPHSGASSPIQARQPAPRRPLLTSPYPLSLTPQQVLSKTRHHSVPSKSNDLLRSCLPWANTCLCSTEIPHKRTLFYHVEWSTRNGYPSCVEQGPGA</sequence>
<dbReference type="InParanoid" id="E5AFJ8"/>
<keyword evidence="3" id="KW-1185">Reference proteome</keyword>
<dbReference type="VEuPathDB" id="FungiDB:LEMA_P007740.1"/>
<feature type="compositionally biased region" description="Polar residues" evidence="1">
    <location>
        <begin position="197"/>
        <end position="209"/>
    </location>
</feature>
<dbReference type="AlphaFoldDB" id="E5AFJ8"/>
<protein>
    <submittedName>
        <fullName evidence="2">Predicted protein</fullName>
    </submittedName>
</protein>
<feature type="compositionally biased region" description="Low complexity" evidence="1">
    <location>
        <begin position="210"/>
        <end position="226"/>
    </location>
</feature>
<reference evidence="3" key="1">
    <citation type="journal article" date="2011" name="Nat. Commun.">
        <title>Effector diversification within compartments of the Leptosphaeria maculans genome affected by Repeat-Induced Point mutations.</title>
        <authorList>
            <person name="Rouxel T."/>
            <person name="Grandaubert J."/>
            <person name="Hane J.K."/>
            <person name="Hoede C."/>
            <person name="van de Wouw A.P."/>
            <person name="Couloux A."/>
            <person name="Dominguez V."/>
            <person name="Anthouard V."/>
            <person name="Bally P."/>
            <person name="Bourras S."/>
            <person name="Cozijnsen A.J."/>
            <person name="Ciuffetti L.M."/>
            <person name="Degrave A."/>
            <person name="Dilmaghani A."/>
            <person name="Duret L."/>
            <person name="Fudal I."/>
            <person name="Goodwin S.B."/>
            <person name="Gout L."/>
            <person name="Glaser N."/>
            <person name="Linglin J."/>
            <person name="Kema G.H.J."/>
            <person name="Lapalu N."/>
            <person name="Lawrence C.B."/>
            <person name="May K."/>
            <person name="Meyer M."/>
            <person name="Ollivier B."/>
            <person name="Poulain J."/>
            <person name="Schoch C.L."/>
            <person name="Simon A."/>
            <person name="Spatafora J.W."/>
            <person name="Stachowiak A."/>
            <person name="Turgeon B.G."/>
            <person name="Tyler B.M."/>
            <person name="Vincent D."/>
            <person name="Weissenbach J."/>
            <person name="Amselem J."/>
            <person name="Quesneville H."/>
            <person name="Oliver R.P."/>
            <person name="Wincker P."/>
            <person name="Balesdent M.-H."/>
            <person name="Howlett B.J."/>
        </authorList>
    </citation>
    <scope>NUCLEOTIDE SEQUENCE [LARGE SCALE GENOMIC DNA]</scope>
    <source>
        <strain evidence="3">JN3 / isolate v23.1.3 / race Av1-4-5-6-7-8</strain>
    </source>
</reference>
<feature type="region of interest" description="Disordered" evidence="1">
    <location>
        <begin position="193"/>
        <end position="226"/>
    </location>
</feature>
<evidence type="ECO:0000256" key="1">
    <source>
        <dbReference type="SAM" id="MobiDB-lite"/>
    </source>
</evidence>
<dbReference type="GeneID" id="13286490"/>
<name>E5AFJ8_LEPMJ</name>
<gene>
    <name evidence="2" type="ORF">LEMA_P007740.1</name>
</gene>
<evidence type="ECO:0000313" key="2">
    <source>
        <dbReference type="EMBL" id="CBY01987.1"/>
    </source>
</evidence>
<proteinExistence type="predicted"/>
<dbReference type="HOGENOM" id="CLU_943566_0_0_1"/>
<evidence type="ECO:0000313" key="3">
    <source>
        <dbReference type="Proteomes" id="UP000002668"/>
    </source>
</evidence>
<accession>E5AFJ8</accession>